<sequence length="629" mass="69885">MKRGRITKSIRKRFDKNPEAPKQDPISNHPAPSQPAPIQPLDPVLSSQNTFSVKMPDVSSPGDAMFSLSNYPDLPANYQLRQLLGEGAFSSVYKGVKVDSKEQVAIKIINKTNLSSKQLNNIQNEINIMNNLTNAGGHVNILRLIESFESEENCFLVLEYSDGGEIFNKIIEYTYFSENLAKHVFSQLLNAIRFLHQNNVVHRDIKPENLLFNRIPYVQRSDKDIKKALRASDDESKKDEGEFKPGVGGGGIGTIKLADFGLAKQLRYDIAAPGKKQSNLKTPCGTAGYTAPEVIHCGVERKRRFKSSTSKSNFYSKAVDIWSLGCFLYTVLCGFPPFYDDNHDVLTHKIITADYVFLEPWWDEVSESAKDLISKMLVVDPEVRITLDEIYEHPWLADVVSLESSSYFPESTNENDDTLTVDNMKTDSHSPGHKSPGGILTPGAAIRSVFNNPAMSHVNLKSLAHHQRHLEPKDGVDPRDVKFDADSNKGAHRKTSLPKTPNPIESVNFKDVFEKGGDSDSEELSSDVVDFDSEEEEDEDEVQDEEQDDEAGEGQEGVGELKDKLSTLKLLSISSTSSTDSSKLSHNDDDCATRSSSVISGVNGDYKFTLNLNDSNLLRRRSSVKSGQA</sequence>
<dbReference type="InterPro" id="IPR011009">
    <property type="entry name" value="Kinase-like_dom_sf"/>
</dbReference>
<keyword evidence="7" id="KW-1185">Reference proteome</keyword>
<feature type="compositionally biased region" description="Basic and acidic residues" evidence="4">
    <location>
        <begin position="583"/>
        <end position="592"/>
    </location>
</feature>
<dbReference type="Gene3D" id="1.10.510.10">
    <property type="entry name" value="Transferase(Phosphotransferase) domain 1"/>
    <property type="match status" value="1"/>
</dbReference>
<accession>A0ABX8I9A7</accession>
<dbReference type="InterPro" id="IPR000719">
    <property type="entry name" value="Prot_kinase_dom"/>
</dbReference>
<dbReference type="PANTHER" id="PTHR24347">
    <property type="entry name" value="SERINE/THREONINE-PROTEIN KINASE"/>
    <property type="match status" value="1"/>
</dbReference>
<protein>
    <recommendedName>
        <fullName evidence="5">Protein kinase domain-containing protein</fullName>
    </recommendedName>
</protein>
<evidence type="ECO:0000256" key="2">
    <source>
        <dbReference type="ARBA" id="ARBA00022840"/>
    </source>
</evidence>
<proteinExistence type="predicted"/>
<organism evidence="6 7">
    <name type="scientific">Candidozyma haemuli</name>
    <dbReference type="NCBI Taxonomy" id="45357"/>
    <lineage>
        <taxon>Eukaryota</taxon>
        <taxon>Fungi</taxon>
        <taxon>Dikarya</taxon>
        <taxon>Ascomycota</taxon>
        <taxon>Saccharomycotina</taxon>
        <taxon>Pichiomycetes</taxon>
        <taxon>Metschnikowiaceae</taxon>
        <taxon>Candidozyma</taxon>
    </lineage>
</organism>
<reference evidence="6 7" key="1">
    <citation type="submission" date="2021-06" db="EMBL/GenBank/DDBJ databases">
        <title>Candida outbreak in Lebanon.</title>
        <authorList>
            <person name="Finianos M."/>
        </authorList>
    </citation>
    <scope>NUCLEOTIDE SEQUENCE [LARGE SCALE GENOMIC DNA]</scope>
    <source>
        <strain evidence="6">CA3LBN</strain>
    </source>
</reference>
<feature type="region of interest" description="Disordered" evidence="4">
    <location>
        <begin position="410"/>
        <end position="441"/>
    </location>
</feature>
<keyword evidence="2 3" id="KW-0067">ATP-binding</keyword>
<dbReference type="InterPro" id="IPR017441">
    <property type="entry name" value="Protein_kinase_ATP_BS"/>
</dbReference>
<feature type="compositionally biased region" description="Acidic residues" evidence="4">
    <location>
        <begin position="519"/>
        <end position="553"/>
    </location>
</feature>
<dbReference type="Proteomes" id="UP000825434">
    <property type="component" value="Chromosome 4"/>
</dbReference>
<dbReference type="PROSITE" id="PS00107">
    <property type="entry name" value="PROTEIN_KINASE_ATP"/>
    <property type="match status" value="1"/>
</dbReference>
<keyword evidence="1 3" id="KW-0547">Nucleotide-binding</keyword>
<feature type="region of interest" description="Disordered" evidence="4">
    <location>
        <begin position="576"/>
        <end position="601"/>
    </location>
</feature>
<feature type="compositionally biased region" description="Basic and acidic residues" evidence="4">
    <location>
        <begin position="469"/>
        <end position="489"/>
    </location>
</feature>
<feature type="domain" description="Protein kinase" evidence="5">
    <location>
        <begin position="78"/>
        <end position="396"/>
    </location>
</feature>
<dbReference type="SMART" id="SM00220">
    <property type="entry name" value="S_TKc"/>
    <property type="match status" value="1"/>
</dbReference>
<feature type="region of interest" description="Disordered" evidence="4">
    <location>
        <begin position="465"/>
        <end position="563"/>
    </location>
</feature>
<evidence type="ECO:0000256" key="3">
    <source>
        <dbReference type="PROSITE-ProRule" id="PRU10141"/>
    </source>
</evidence>
<dbReference type="SUPFAM" id="SSF56112">
    <property type="entry name" value="Protein kinase-like (PK-like)"/>
    <property type="match status" value="1"/>
</dbReference>
<evidence type="ECO:0000313" key="6">
    <source>
        <dbReference type="EMBL" id="QWU89034.1"/>
    </source>
</evidence>
<dbReference type="InterPro" id="IPR008271">
    <property type="entry name" value="Ser/Thr_kinase_AS"/>
</dbReference>
<dbReference type="EMBL" id="CP076664">
    <property type="protein sequence ID" value="QWU89034.1"/>
    <property type="molecule type" value="Genomic_DNA"/>
</dbReference>
<dbReference type="Pfam" id="PF00069">
    <property type="entry name" value="Pkinase"/>
    <property type="match status" value="1"/>
</dbReference>
<evidence type="ECO:0000256" key="4">
    <source>
        <dbReference type="SAM" id="MobiDB-lite"/>
    </source>
</evidence>
<evidence type="ECO:0000256" key="1">
    <source>
        <dbReference type="ARBA" id="ARBA00022741"/>
    </source>
</evidence>
<name>A0ABX8I9A7_9ASCO</name>
<evidence type="ECO:0000313" key="7">
    <source>
        <dbReference type="Proteomes" id="UP000825434"/>
    </source>
</evidence>
<feature type="compositionally biased region" description="Basic residues" evidence="4">
    <location>
        <begin position="1"/>
        <end position="14"/>
    </location>
</feature>
<gene>
    <name evidence="6" type="ORF">CA3LBN_003357</name>
</gene>
<evidence type="ECO:0000259" key="5">
    <source>
        <dbReference type="PROSITE" id="PS50011"/>
    </source>
</evidence>
<feature type="region of interest" description="Disordered" evidence="4">
    <location>
        <begin position="1"/>
        <end position="44"/>
    </location>
</feature>
<dbReference type="PROSITE" id="PS50011">
    <property type="entry name" value="PROTEIN_KINASE_DOM"/>
    <property type="match status" value="1"/>
</dbReference>
<feature type="binding site" evidence="3">
    <location>
        <position position="107"/>
    </location>
    <ligand>
        <name>ATP</name>
        <dbReference type="ChEBI" id="CHEBI:30616"/>
    </ligand>
</feature>
<dbReference type="PROSITE" id="PS00108">
    <property type="entry name" value="PROTEIN_KINASE_ST"/>
    <property type="match status" value="1"/>
</dbReference>